<organism evidence="1 2">
    <name type="scientific">Ataeniobius toweri</name>
    <dbReference type="NCBI Taxonomy" id="208326"/>
    <lineage>
        <taxon>Eukaryota</taxon>
        <taxon>Metazoa</taxon>
        <taxon>Chordata</taxon>
        <taxon>Craniata</taxon>
        <taxon>Vertebrata</taxon>
        <taxon>Euteleostomi</taxon>
        <taxon>Actinopterygii</taxon>
        <taxon>Neopterygii</taxon>
        <taxon>Teleostei</taxon>
        <taxon>Neoteleostei</taxon>
        <taxon>Acanthomorphata</taxon>
        <taxon>Ovalentaria</taxon>
        <taxon>Atherinomorphae</taxon>
        <taxon>Cyprinodontiformes</taxon>
        <taxon>Goodeidae</taxon>
        <taxon>Ataeniobius</taxon>
    </lineage>
</organism>
<dbReference type="EMBL" id="JAHUTI010042878">
    <property type="protein sequence ID" value="MED6246382.1"/>
    <property type="molecule type" value="Genomic_DNA"/>
</dbReference>
<reference evidence="1 2" key="1">
    <citation type="submission" date="2021-07" db="EMBL/GenBank/DDBJ databases">
        <authorList>
            <person name="Palmer J.M."/>
        </authorList>
    </citation>
    <scope>NUCLEOTIDE SEQUENCE [LARGE SCALE GENOMIC DNA]</scope>
    <source>
        <strain evidence="1 2">AT_MEX2019</strain>
        <tissue evidence="1">Muscle</tissue>
    </source>
</reference>
<proteinExistence type="predicted"/>
<evidence type="ECO:0000313" key="1">
    <source>
        <dbReference type="EMBL" id="MED6246382.1"/>
    </source>
</evidence>
<sequence length="99" mass="11188">MKTQGLPPARPCRVRRSSVSLLQVWEDSRKFPTSASPLSSMSSSSSLLHFLAPFWCDWSFRISTNPCAHDHVFGIHIIVLGKEPFRLAYVVDLISRNCL</sequence>
<gene>
    <name evidence="1" type="ORF">ATANTOWER_017110</name>
</gene>
<name>A0ABU7B787_9TELE</name>
<dbReference type="Proteomes" id="UP001345963">
    <property type="component" value="Unassembled WGS sequence"/>
</dbReference>
<evidence type="ECO:0000313" key="2">
    <source>
        <dbReference type="Proteomes" id="UP001345963"/>
    </source>
</evidence>
<protein>
    <submittedName>
        <fullName evidence="1">Uncharacterized protein</fullName>
    </submittedName>
</protein>
<keyword evidence="2" id="KW-1185">Reference proteome</keyword>
<accession>A0ABU7B787</accession>
<comment type="caution">
    <text evidence="1">The sequence shown here is derived from an EMBL/GenBank/DDBJ whole genome shotgun (WGS) entry which is preliminary data.</text>
</comment>